<gene>
    <name evidence="1" type="ORF">AV530_019637</name>
</gene>
<evidence type="ECO:0000313" key="2">
    <source>
        <dbReference type="Proteomes" id="UP000190648"/>
    </source>
</evidence>
<protein>
    <submittedName>
        <fullName evidence="1">Uncharacterized protein</fullName>
    </submittedName>
</protein>
<accession>A0A1V4JEB4</accession>
<sequence length="113" mass="12694">MPSGCGNGGTMLWQNILNYFKNMSKRKIFHRASQYLKSYVKQNWHHFTGRGGQGRRAGIPVPLDIPGITRISEISAVPWDILWFFSICKPTLSSLSLQTGCQRKSAHLGTGKE</sequence>
<comment type="caution">
    <text evidence="1">The sequence shown here is derived from an EMBL/GenBank/DDBJ whole genome shotgun (WGS) entry which is preliminary data.</text>
</comment>
<dbReference type="AlphaFoldDB" id="A0A1V4JEB4"/>
<keyword evidence="2" id="KW-1185">Reference proteome</keyword>
<reference evidence="1 2" key="1">
    <citation type="submission" date="2016-02" db="EMBL/GenBank/DDBJ databases">
        <title>Band-tailed pigeon sequencing and assembly.</title>
        <authorList>
            <person name="Soares A.E."/>
            <person name="Novak B.J."/>
            <person name="Rice E.S."/>
            <person name="O'Connell B."/>
            <person name="Chang D."/>
            <person name="Weber S."/>
            <person name="Shapiro B."/>
        </authorList>
    </citation>
    <scope>NUCLEOTIDE SEQUENCE [LARGE SCALE GENOMIC DNA]</scope>
    <source>
        <strain evidence="1">BTP2013</strain>
        <tissue evidence="1">Blood</tissue>
    </source>
</reference>
<dbReference type="EMBL" id="LSYS01007908">
    <property type="protein sequence ID" value="OPJ70511.1"/>
    <property type="molecule type" value="Genomic_DNA"/>
</dbReference>
<dbReference type="Proteomes" id="UP000190648">
    <property type="component" value="Unassembled WGS sequence"/>
</dbReference>
<proteinExistence type="predicted"/>
<name>A0A1V4JEB4_PATFA</name>
<organism evidence="1 2">
    <name type="scientific">Patagioenas fasciata monilis</name>
    <dbReference type="NCBI Taxonomy" id="372326"/>
    <lineage>
        <taxon>Eukaryota</taxon>
        <taxon>Metazoa</taxon>
        <taxon>Chordata</taxon>
        <taxon>Craniata</taxon>
        <taxon>Vertebrata</taxon>
        <taxon>Euteleostomi</taxon>
        <taxon>Archelosauria</taxon>
        <taxon>Archosauria</taxon>
        <taxon>Dinosauria</taxon>
        <taxon>Saurischia</taxon>
        <taxon>Theropoda</taxon>
        <taxon>Coelurosauria</taxon>
        <taxon>Aves</taxon>
        <taxon>Neognathae</taxon>
        <taxon>Neoaves</taxon>
        <taxon>Columbimorphae</taxon>
        <taxon>Columbiformes</taxon>
        <taxon>Columbidae</taxon>
        <taxon>Patagioenas</taxon>
    </lineage>
</organism>
<evidence type="ECO:0000313" key="1">
    <source>
        <dbReference type="EMBL" id="OPJ70511.1"/>
    </source>
</evidence>